<dbReference type="InterPro" id="IPR035919">
    <property type="entry name" value="EAL_sf"/>
</dbReference>
<dbReference type="EMBL" id="JBHMDO010000015">
    <property type="protein sequence ID" value="MFB9325962.1"/>
    <property type="molecule type" value="Genomic_DNA"/>
</dbReference>
<accession>A0ABV5KL60</accession>
<dbReference type="NCBIfam" id="TIGR00254">
    <property type="entry name" value="GGDEF"/>
    <property type="match status" value="1"/>
</dbReference>
<dbReference type="Gene3D" id="3.20.20.450">
    <property type="entry name" value="EAL domain"/>
    <property type="match status" value="1"/>
</dbReference>
<dbReference type="SUPFAM" id="SSF55073">
    <property type="entry name" value="Nucleotide cyclase"/>
    <property type="match status" value="1"/>
</dbReference>
<dbReference type="PANTHER" id="PTHR33121:SF70">
    <property type="entry name" value="SIGNALING PROTEIN YKOW"/>
    <property type="match status" value="1"/>
</dbReference>
<feature type="domain" description="GGDEF" evidence="3">
    <location>
        <begin position="375"/>
        <end position="508"/>
    </location>
</feature>
<feature type="transmembrane region" description="Helical" evidence="1">
    <location>
        <begin position="205"/>
        <end position="226"/>
    </location>
</feature>
<organism evidence="4 5">
    <name type="scientific">Paenibacillus aurantiacus</name>
    <dbReference type="NCBI Taxonomy" id="1936118"/>
    <lineage>
        <taxon>Bacteria</taxon>
        <taxon>Bacillati</taxon>
        <taxon>Bacillota</taxon>
        <taxon>Bacilli</taxon>
        <taxon>Bacillales</taxon>
        <taxon>Paenibacillaceae</taxon>
        <taxon>Paenibacillus</taxon>
    </lineage>
</organism>
<feature type="transmembrane region" description="Helical" evidence="1">
    <location>
        <begin position="176"/>
        <end position="196"/>
    </location>
</feature>
<feature type="transmembrane region" description="Helical" evidence="1">
    <location>
        <begin position="303"/>
        <end position="322"/>
    </location>
</feature>
<evidence type="ECO:0000313" key="5">
    <source>
        <dbReference type="Proteomes" id="UP001589747"/>
    </source>
</evidence>
<dbReference type="InterPro" id="IPR043128">
    <property type="entry name" value="Rev_trsase/Diguanyl_cyclase"/>
</dbReference>
<gene>
    <name evidence="4" type="ORF">ACFFSY_08475</name>
</gene>
<feature type="transmembrane region" description="Helical" evidence="1">
    <location>
        <begin position="68"/>
        <end position="87"/>
    </location>
</feature>
<feature type="transmembrane region" description="Helical" evidence="1">
    <location>
        <begin position="238"/>
        <end position="257"/>
    </location>
</feature>
<dbReference type="Gene3D" id="3.30.70.270">
    <property type="match status" value="1"/>
</dbReference>
<dbReference type="Pfam" id="PF00563">
    <property type="entry name" value="EAL"/>
    <property type="match status" value="1"/>
</dbReference>
<dbReference type="PROSITE" id="PS50887">
    <property type="entry name" value="GGDEF"/>
    <property type="match status" value="1"/>
</dbReference>
<keyword evidence="5" id="KW-1185">Reference proteome</keyword>
<dbReference type="PROSITE" id="PS50883">
    <property type="entry name" value="EAL"/>
    <property type="match status" value="1"/>
</dbReference>
<dbReference type="InterPro" id="IPR050706">
    <property type="entry name" value="Cyclic-di-GMP_PDE-like"/>
</dbReference>
<dbReference type="InterPro" id="IPR001633">
    <property type="entry name" value="EAL_dom"/>
</dbReference>
<dbReference type="InterPro" id="IPR029787">
    <property type="entry name" value="Nucleotide_cyclase"/>
</dbReference>
<protein>
    <submittedName>
        <fullName evidence="4">Bifunctional diguanylate cyclase/phosphodiesterase</fullName>
    </submittedName>
</protein>
<comment type="caution">
    <text evidence="4">The sequence shown here is derived from an EMBL/GenBank/DDBJ whole genome shotgun (WGS) entry which is preliminary data.</text>
</comment>
<dbReference type="SUPFAM" id="SSF141868">
    <property type="entry name" value="EAL domain-like"/>
    <property type="match status" value="1"/>
</dbReference>
<reference evidence="4 5" key="1">
    <citation type="submission" date="2024-09" db="EMBL/GenBank/DDBJ databases">
        <authorList>
            <person name="Sun Q."/>
            <person name="Mori K."/>
        </authorList>
    </citation>
    <scope>NUCLEOTIDE SEQUENCE [LARGE SCALE GENOMIC DNA]</scope>
    <source>
        <strain evidence="4 5">TISTR 2452</strain>
    </source>
</reference>
<keyword evidence="1" id="KW-0472">Membrane</keyword>
<sequence>MRVTKANTRIWLLAIAIAGYAGLHYLLIYAPYLSPWGEGPLLALPLAPPLASWVMLRRIAAQHDATLRRFWQLIGFSSLIYAAAQLVWDALYLANDGPPRSPSLADLLWNLQIFTMIAAFVYLFGKHRNLYRGMRYLLDTLTVIMVVGTLFWVYAVSPGLWAFWETRNGFEFLATAMYPVYDFIALSSMSALFFGYRTFLSTRAWLVMTAAIVLLGISDGLYALLAHRGESFIASWTAPLYGISIMLFPLAGLFPNARQDETPGREEQLSSPARSQIRTFLPAVALVVLVGCALDQLEQWNGVLIGGSLTVAVIVVRQMIVLRENEALVKQSQHLLERYEYLANHDPLSNLPNRRYFEQRVEEALAGREMQGAEMKTVVIIVDLDRFKYANDTYGHAAGDLIICQVAERLTAVVGNRGIVARQSGDEFAILLEGRYDRLDLQEWAQRVQRSLSRPFHLAQRVEFLMTASLGITVAESGEEASDLMRSVDLALDKAKSQGGGKVVFYTEALSEAVTRKLEMEQALRRALEQDELRLHYQPQVNAQTQQIVGAEALIRWQPKSGAMISPAAFIPIAEETGLIVPIGEWVIRTACIQALQWFGEGLGAFQISVNVSSRQFQETDFAAGVLRIVEETGLPPDRLVLEITESIAIQDEGDAIVKLLAIKNAGIQIAMDDFGTGYSSLGVLKRIRVDKLKIDQTFVRDIGGNEEQATIVEAILAMASSLKLEVIAEGVETADQYQFLRSRGCGWIQGYYFSRPLPADQFGHAYVRKR</sequence>
<feature type="transmembrane region" description="Helical" evidence="1">
    <location>
        <begin position="136"/>
        <end position="156"/>
    </location>
</feature>
<keyword evidence="1" id="KW-1133">Transmembrane helix</keyword>
<proteinExistence type="predicted"/>
<feature type="domain" description="EAL" evidence="2">
    <location>
        <begin position="517"/>
        <end position="771"/>
    </location>
</feature>
<name>A0ABV5KL60_9BACL</name>
<dbReference type="Proteomes" id="UP001589747">
    <property type="component" value="Unassembled WGS sequence"/>
</dbReference>
<dbReference type="CDD" id="cd01949">
    <property type="entry name" value="GGDEF"/>
    <property type="match status" value="1"/>
</dbReference>
<evidence type="ECO:0000259" key="2">
    <source>
        <dbReference type="PROSITE" id="PS50883"/>
    </source>
</evidence>
<evidence type="ECO:0000259" key="3">
    <source>
        <dbReference type="PROSITE" id="PS50887"/>
    </source>
</evidence>
<dbReference type="CDD" id="cd01948">
    <property type="entry name" value="EAL"/>
    <property type="match status" value="1"/>
</dbReference>
<dbReference type="InterPro" id="IPR000160">
    <property type="entry name" value="GGDEF_dom"/>
</dbReference>
<dbReference type="SMART" id="SM00052">
    <property type="entry name" value="EAL"/>
    <property type="match status" value="1"/>
</dbReference>
<dbReference type="Pfam" id="PF00990">
    <property type="entry name" value="GGDEF"/>
    <property type="match status" value="1"/>
</dbReference>
<keyword evidence="1" id="KW-0812">Transmembrane</keyword>
<dbReference type="PANTHER" id="PTHR33121">
    <property type="entry name" value="CYCLIC DI-GMP PHOSPHODIESTERASE PDEF"/>
    <property type="match status" value="1"/>
</dbReference>
<feature type="transmembrane region" description="Helical" evidence="1">
    <location>
        <begin position="39"/>
        <end position="56"/>
    </location>
</feature>
<dbReference type="RefSeq" id="WP_377492769.1">
    <property type="nucleotide sequence ID" value="NZ_JBHMDO010000015.1"/>
</dbReference>
<evidence type="ECO:0000313" key="4">
    <source>
        <dbReference type="EMBL" id="MFB9325962.1"/>
    </source>
</evidence>
<dbReference type="SMART" id="SM00267">
    <property type="entry name" value="GGDEF"/>
    <property type="match status" value="1"/>
</dbReference>
<feature type="transmembrane region" description="Helical" evidence="1">
    <location>
        <begin position="107"/>
        <end position="124"/>
    </location>
</feature>
<feature type="transmembrane region" description="Helical" evidence="1">
    <location>
        <begin position="12"/>
        <end position="33"/>
    </location>
</feature>
<evidence type="ECO:0000256" key="1">
    <source>
        <dbReference type="SAM" id="Phobius"/>
    </source>
</evidence>